<dbReference type="InterPro" id="IPR015942">
    <property type="entry name" value="Asp/Glu/hydantoin_racemase"/>
</dbReference>
<sequence length="226" mass="25325">MNEKGEALGILGLGNRSTLFYINALNTAFQSQKKGYSTFPFILVNVDFNTINPYLPNDFDTLLPTVSEVITTLEKLPITHLLIPNITIHETIDRLATPLKVLHPLSLSAKILKLKKEASAVVFGTRYTMTSPYFIEYFAAEGIQIQSPSVEDMVFIDQFRQSVYASTETETETNTYYTLLKKYSSKAPVILACTELSVLHCNNDHFNSIDLATLQIEEGLALYKNA</sequence>
<dbReference type="Gene3D" id="3.40.50.1860">
    <property type="match status" value="2"/>
</dbReference>
<dbReference type="AlphaFoldDB" id="A0A8H2LD97"/>
<accession>A0A8H2LD97</accession>
<reference evidence="1 2" key="1">
    <citation type="submission" date="2019-08" db="EMBL/GenBank/DDBJ databases">
        <title>Genomes of Antarctic Bizionia species.</title>
        <authorList>
            <person name="Bowman J.P."/>
        </authorList>
    </citation>
    <scope>NUCLEOTIDE SEQUENCE [LARGE SCALE GENOMIC DNA]</scope>
    <source>
        <strain evidence="1 2">HFD</strain>
    </source>
</reference>
<name>A0A8H2LD97_9FLAO</name>
<keyword evidence="2" id="KW-1185">Reference proteome</keyword>
<dbReference type="InterPro" id="IPR001920">
    <property type="entry name" value="Asp/Glu_race"/>
</dbReference>
<dbReference type="SUPFAM" id="SSF53681">
    <property type="entry name" value="Aspartate/glutamate racemase"/>
    <property type="match status" value="2"/>
</dbReference>
<dbReference type="Pfam" id="PF01177">
    <property type="entry name" value="Asp_Glu_race"/>
    <property type="match status" value="1"/>
</dbReference>
<evidence type="ECO:0000313" key="1">
    <source>
        <dbReference type="EMBL" id="TYB71486.1"/>
    </source>
</evidence>
<organism evidence="1 2">
    <name type="scientific">Bizionia saleffrena</name>
    <dbReference type="NCBI Taxonomy" id="291189"/>
    <lineage>
        <taxon>Bacteria</taxon>
        <taxon>Pseudomonadati</taxon>
        <taxon>Bacteroidota</taxon>
        <taxon>Flavobacteriia</taxon>
        <taxon>Flavobacteriales</taxon>
        <taxon>Flavobacteriaceae</taxon>
        <taxon>Bizionia</taxon>
    </lineage>
</organism>
<dbReference type="Proteomes" id="UP000323324">
    <property type="component" value="Unassembled WGS sequence"/>
</dbReference>
<gene>
    <name evidence="1" type="ORF">ES676_12520</name>
</gene>
<dbReference type="RefSeq" id="WP_148370667.1">
    <property type="nucleotide sequence ID" value="NZ_VSKM01000015.1"/>
</dbReference>
<dbReference type="EMBL" id="VSKM01000015">
    <property type="protein sequence ID" value="TYB71486.1"/>
    <property type="molecule type" value="Genomic_DNA"/>
</dbReference>
<dbReference type="GO" id="GO:0047661">
    <property type="term" value="F:amino-acid racemase activity"/>
    <property type="evidence" value="ECO:0007669"/>
    <property type="project" value="InterPro"/>
</dbReference>
<proteinExistence type="predicted"/>
<protein>
    <submittedName>
        <fullName evidence="1">Aspartate/glutamate racemase family protein</fullName>
    </submittedName>
</protein>
<evidence type="ECO:0000313" key="2">
    <source>
        <dbReference type="Proteomes" id="UP000323324"/>
    </source>
</evidence>
<comment type="caution">
    <text evidence="1">The sequence shown here is derived from an EMBL/GenBank/DDBJ whole genome shotgun (WGS) entry which is preliminary data.</text>
</comment>